<accession>A0ABU2ZQ55</accession>
<evidence type="ECO:0000313" key="9">
    <source>
        <dbReference type="EMBL" id="MDT0594730.1"/>
    </source>
</evidence>
<evidence type="ECO:0000256" key="2">
    <source>
        <dbReference type="ARBA" id="ARBA00022448"/>
    </source>
</evidence>
<gene>
    <name evidence="9" type="ORF">RM552_07760</name>
</gene>
<feature type="transmembrane region" description="Helical" evidence="7">
    <location>
        <begin position="130"/>
        <end position="154"/>
    </location>
</feature>
<protein>
    <submittedName>
        <fullName evidence="9">SLC13 family permease</fullName>
    </submittedName>
</protein>
<dbReference type="Pfam" id="PF03600">
    <property type="entry name" value="CitMHS"/>
    <property type="match status" value="1"/>
</dbReference>
<evidence type="ECO:0000256" key="3">
    <source>
        <dbReference type="ARBA" id="ARBA00022692"/>
    </source>
</evidence>
<name>A0ABU2ZQ55_9ALTE</name>
<feature type="transmembrane region" description="Helical" evidence="7">
    <location>
        <begin position="52"/>
        <end position="70"/>
    </location>
</feature>
<dbReference type="InterPro" id="IPR004680">
    <property type="entry name" value="Cit_transptr-like_dom"/>
</dbReference>
<feature type="domain" description="RCK C-terminal" evidence="8">
    <location>
        <begin position="282"/>
        <end position="368"/>
    </location>
</feature>
<evidence type="ECO:0000256" key="1">
    <source>
        <dbReference type="ARBA" id="ARBA00004141"/>
    </source>
</evidence>
<feature type="domain" description="RCK C-terminal" evidence="8">
    <location>
        <begin position="194"/>
        <end position="280"/>
    </location>
</feature>
<dbReference type="InterPro" id="IPR051679">
    <property type="entry name" value="DASS-Related_Transporters"/>
</dbReference>
<keyword evidence="6 7" id="KW-0472">Membrane</keyword>
<keyword evidence="5 7" id="KW-1133">Transmembrane helix</keyword>
<reference evidence="9 10" key="1">
    <citation type="submission" date="2023-09" db="EMBL/GenBank/DDBJ databases">
        <authorList>
            <person name="Rey-Velasco X."/>
        </authorList>
    </citation>
    <scope>NUCLEOTIDE SEQUENCE [LARGE SCALE GENOMIC DNA]</scope>
    <source>
        <strain evidence="9 10">P117</strain>
    </source>
</reference>
<dbReference type="RefSeq" id="WP_311368190.1">
    <property type="nucleotide sequence ID" value="NZ_JAVRHX010000001.1"/>
</dbReference>
<evidence type="ECO:0000256" key="7">
    <source>
        <dbReference type="SAM" id="Phobius"/>
    </source>
</evidence>
<dbReference type="Gene3D" id="3.30.70.1450">
    <property type="entry name" value="Regulator of K+ conductance, C-terminal domain"/>
    <property type="match status" value="2"/>
</dbReference>
<keyword evidence="2" id="KW-0813">Transport</keyword>
<evidence type="ECO:0000256" key="5">
    <source>
        <dbReference type="ARBA" id="ARBA00022989"/>
    </source>
</evidence>
<evidence type="ECO:0000256" key="6">
    <source>
        <dbReference type="ARBA" id="ARBA00023136"/>
    </source>
</evidence>
<feature type="transmembrane region" description="Helical" evidence="7">
    <location>
        <begin position="491"/>
        <end position="509"/>
    </location>
</feature>
<proteinExistence type="predicted"/>
<dbReference type="EMBL" id="JAVRHX010000001">
    <property type="protein sequence ID" value="MDT0594730.1"/>
    <property type="molecule type" value="Genomic_DNA"/>
</dbReference>
<feature type="transmembrane region" description="Helical" evidence="7">
    <location>
        <begin position="28"/>
        <end position="45"/>
    </location>
</feature>
<keyword evidence="3 7" id="KW-0812">Transmembrane</keyword>
<feature type="transmembrane region" description="Helical" evidence="7">
    <location>
        <begin position="95"/>
        <end position="118"/>
    </location>
</feature>
<dbReference type="Proteomes" id="UP001253545">
    <property type="component" value="Unassembled WGS sequence"/>
</dbReference>
<evidence type="ECO:0000256" key="4">
    <source>
        <dbReference type="ARBA" id="ARBA00022737"/>
    </source>
</evidence>
<keyword evidence="10" id="KW-1185">Reference proteome</keyword>
<dbReference type="PANTHER" id="PTHR43652">
    <property type="entry name" value="BASIC AMINO ACID ANTIPORTER YFCC-RELATED"/>
    <property type="match status" value="1"/>
</dbReference>
<keyword evidence="4" id="KW-0677">Repeat</keyword>
<dbReference type="PROSITE" id="PS51202">
    <property type="entry name" value="RCK_C"/>
    <property type="match status" value="2"/>
</dbReference>
<sequence length="578" mass="63028">MNIDQLLVMLVFLCTVMSLIFSKKRPASIFAMSMLALVILQQITVDSILNNLTNNGLVVLVLLLLVSHSIDKTTFIVRLGQAIVARSYTKSFWRLFTVTFGASALLNNTAVVASLITPLKHNQYHPASKLLIPLSYAAILGGTVTLIGTSTNLIVDSFLLDHGHAGFNFFDFTLFGLTAGLGCGLLLFLLSPFLPALKSGEQEIKSYMLEAEVELDSPLIGKSVEQNHLRNLPELFLLEIVRQGKSITPVSPDDIIQKGDKLVFSGNAQKLDTLEHINGLSTFAQTSGLLSNNLTEVIISNRATIQGKTLKQVGFRALFDAAVVAIRRDGEAISGKLGELTLQAGDFLVLATGNDFAGRENLKKNFFIVSEHKIKRKLTQLQERLTLLGFLLVIALAASQILPLATGLLFYIATLTVMKISSLTEIKRNLPLNLIIVIVGALSLANALESSGLIAMATSYFLPFLAQFSPSYAPIFALILIYFLTVLLTEFVTNNAAAALMFPFVYGFVTAMQLPIMPYALALAFAASASFISPYGYQTNLLVFSASEYRFSHFAKIGAPISLCFAIIVLSMLVWVYF</sequence>
<feature type="transmembrane region" description="Helical" evidence="7">
    <location>
        <begin position="430"/>
        <end position="448"/>
    </location>
</feature>
<dbReference type="Pfam" id="PF02080">
    <property type="entry name" value="TrkA_C"/>
    <property type="match status" value="2"/>
</dbReference>
<comment type="caution">
    <text evidence="9">The sequence shown here is derived from an EMBL/GenBank/DDBJ whole genome shotgun (WGS) entry which is preliminary data.</text>
</comment>
<organism evidence="9 10">
    <name type="scientific">Glaciecola petra</name>
    <dbReference type="NCBI Taxonomy" id="3075602"/>
    <lineage>
        <taxon>Bacteria</taxon>
        <taxon>Pseudomonadati</taxon>
        <taxon>Pseudomonadota</taxon>
        <taxon>Gammaproteobacteria</taxon>
        <taxon>Alteromonadales</taxon>
        <taxon>Alteromonadaceae</taxon>
        <taxon>Glaciecola</taxon>
    </lineage>
</organism>
<feature type="transmembrane region" description="Helical" evidence="7">
    <location>
        <begin position="174"/>
        <end position="197"/>
    </location>
</feature>
<comment type="subcellular location">
    <subcellularLocation>
        <location evidence="1">Membrane</location>
        <topology evidence="1">Multi-pass membrane protein</topology>
    </subcellularLocation>
</comment>
<dbReference type="InterPro" id="IPR006037">
    <property type="entry name" value="RCK_C"/>
</dbReference>
<evidence type="ECO:0000313" key="10">
    <source>
        <dbReference type="Proteomes" id="UP001253545"/>
    </source>
</evidence>
<dbReference type="PANTHER" id="PTHR43652:SF2">
    <property type="entry name" value="BASIC AMINO ACID ANTIPORTER YFCC-RELATED"/>
    <property type="match status" value="1"/>
</dbReference>
<feature type="transmembrane region" description="Helical" evidence="7">
    <location>
        <begin position="385"/>
        <end position="410"/>
    </location>
</feature>
<feature type="transmembrane region" description="Helical" evidence="7">
    <location>
        <begin position="557"/>
        <end position="577"/>
    </location>
</feature>
<dbReference type="SUPFAM" id="SSF116726">
    <property type="entry name" value="TrkA C-terminal domain-like"/>
    <property type="match status" value="2"/>
</dbReference>
<feature type="transmembrane region" description="Helical" evidence="7">
    <location>
        <begin position="460"/>
        <end position="485"/>
    </location>
</feature>
<dbReference type="InterPro" id="IPR036721">
    <property type="entry name" value="RCK_C_sf"/>
</dbReference>
<evidence type="ECO:0000259" key="8">
    <source>
        <dbReference type="PROSITE" id="PS51202"/>
    </source>
</evidence>
<feature type="transmembrane region" description="Helical" evidence="7">
    <location>
        <begin position="516"/>
        <end position="537"/>
    </location>
</feature>